<feature type="domain" description="DUF547" evidence="1">
    <location>
        <begin position="72"/>
        <end position="185"/>
    </location>
</feature>
<accession>A0A8T9QIH6</accession>
<dbReference type="Proteomes" id="UP000831796">
    <property type="component" value="Chromosome"/>
</dbReference>
<dbReference type="RefSeq" id="WP_244677932.1">
    <property type="nucleotide sequence ID" value="NZ_CP095046.1"/>
</dbReference>
<dbReference type="PANTHER" id="PTHR46361">
    <property type="entry name" value="ELECTRON CARRIER/ PROTEIN DISULFIDE OXIDOREDUCTASE"/>
    <property type="match status" value="1"/>
</dbReference>
<reference evidence="2" key="1">
    <citation type="submission" date="2022-04" db="EMBL/GenBank/DDBJ databases">
        <title>Hymenobacter sp. isolated from the air.</title>
        <authorList>
            <person name="Won M."/>
            <person name="Lee C.-M."/>
            <person name="Woen H.-Y."/>
            <person name="Kwon S.-W."/>
        </authorList>
    </citation>
    <scope>NUCLEOTIDE SEQUENCE</scope>
    <source>
        <strain evidence="2">5116S-3</strain>
    </source>
</reference>
<evidence type="ECO:0000313" key="3">
    <source>
        <dbReference type="Proteomes" id="UP000831796"/>
    </source>
</evidence>
<proteinExistence type="predicted"/>
<organism evidence="2 3">
    <name type="scientific">Hymenobacter cellulosilyticus</name>
    <dbReference type="NCBI Taxonomy" id="2932248"/>
    <lineage>
        <taxon>Bacteria</taxon>
        <taxon>Pseudomonadati</taxon>
        <taxon>Bacteroidota</taxon>
        <taxon>Cytophagia</taxon>
        <taxon>Cytophagales</taxon>
        <taxon>Hymenobacteraceae</taxon>
        <taxon>Hymenobacter</taxon>
    </lineage>
</organism>
<keyword evidence="3" id="KW-1185">Reference proteome</keyword>
<dbReference type="InterPro" id="IPR006869">
    <property type="entry name" value="DUF547"/>
</dbReference>
<sequence length="259" mass="29131">MGVSTVLCLLTARGWPSRRGSKVAAGVACPWTDLLRRHVTPEGYVDYEGFLEEEDQLDAYLQIIRKTPPAATWSAADKEAYWINVYNAATIYTVLQYFPVTSINEIKVKELKGYKSVWEAGSVNVGGKVYSLNTIEKEILRPEFKDPRVHFALVSAAMSYPPLLNEAYDGARLNQQLDAQGRLFLSRTALNQLAADAVHLSSLFDWYAAEFGEGTKLIAFLNRYSAIKIEPTATIEFLPFDWSLNNRPRGTDTQALRQR</sequence>
<protein>
    <submittedName>
        <fullName evidence="2">DUF547 domain-containing protein</fullName>
    </submittedName>
</protein>
<evidence type="ECO:0000259" key="1">
    <source>
        <dbReference type="Pfam" id="PF04784"/>
    </source>
</evidence>
<dbReference type="PANTHER" id="PTHR46361:SF3">
    <property type="entry name" value="ELECTRON CARRIER_ PROTEIN DISULFIDE OXIDOREDUCTASE"/>
    <property type="match status" value="1"/>
</dbReference>
<dbReference type="AlphaFoldDB" id="A0A8T9QIH6"/>
<dbReference type="KEGG" id="hcu:MUN79_12405"/>
<dbReference type="Pfam" id="PF04784">
    <property type="entry name" value="DUF547"/>
    <property type="match status" value="1"/>
</dbReference>
<gene>
    <name evidence="2" type="ORF">MUN79_12405</name>
</gene>
<name>A0A8T9QIH6_9BACT</name>
<evidence type="ECO:0000313" key="2">
    <source>
        <dbReference type="EMBL" id="UOQ74593.1"/>
    </source>
</evidence>
<dbReference type="EMBL" id="CP095046">
    <property type="protein sequence ID" value="UOQ74593.1"/>
    <property type="molecule type" value="Genomic_DNA"/>
</dbReference>